<dbReference type="RefSeq" id="WP_379055643.1">
    <property type="nucleotide sequence ID" value="NZ_JBHTKB010000001.1"/>
</dbReference>
<feature type="domain" description="Polysaccharide pyruvyl transferase" evidence="1">
    <location>
        <begin position="39"/>
        <end position="296"/>
    </location>
</feature>
<evidence type="ECO:0000313" key="3">
    <source>
        <dbReference type="Proteomes" id="UP001597128"/>
    </source>
</evidence>
<comment type="caution">
    <text evidence="2">The sequence shown here is derived from an EMBL/GenBank/DDBJ whole genome shotgun (WGS) entry which is preliminary data.</text>
</comment>
<dbReference type="GO" id="GO:0016740">
    <property type="term" value="F:transferase activity"/>
    <property type="evidence" value="ECO:0007669"/>
    <property type="project" value="UniProtKB-KW"/>
</dbReference>
<protein>
    <submittedName>
        <fullName evidence="2">Polysaccharide pyruvyl transferase family protein</fullName>
    </submittedName>
</protein>
<reference evidence="3" key="1">
    <citation type="journal article" date="2019" name="Int. J. Syst. Evol. Microbiol.">
        <title>The Global Catalogue of Microorganisms (GCM) 10K type strain sequencing project: providing services to taxonomists for standard genome sequencing and annotation.</title>
        <authorList>
            <consortium name="The Broad Institute Genomics Platform"/>
            <consortium name="The Broad Institute Genome Sequencing Center for Infectious Disease"/>
            <person name="Wu L."/>
            <person name="Ma J."/>
        </authorList>
    </citation>
    <scope>NUCLEOTIDE SEQUENCE [LARGE SCALE GENOMIC DNA]</scope>
    <source>
        <strain evidence="3">CCUG 58412</strain>
    </source>
</reference>
<accession>A0ABW3F431</accession>
<keyword evidence="3" id="KW-1185">Reference proteome</keyword>
<sequence>MQENTVVIDAQIHKLEQILGLFVNSGDRYALIDFPDHSNVGDSAIWLGEVILLKRLTGNLPGYVADLHSFDADELVACFPEGVIFIHGGGNFGDIWPQHQAFRERIVSLFPDRKVIQLPQSIHFLDSNNLHKAVKIFNNHPDFHLLVRDQKSYDFAARNFKSNVTLSPDCAFVLGAQPRKKTCSKYLYLLRTDSEKKQSYAWNELIHDNKDSETCDWLDDGKLFKWKAAAVAVIDALSIAFTQSFRFHYYQAKAKIRVKRGLRILSRGQVVITDRLHAHILSVLLNTPHYVLDNSYGKISAYIQCWTKEYALLQQVSSLAELKKQTQNK</sequence>
<dbReference type="Proteomes" id="UP001597128">
    <property type="component" value="Unassembled WGS sequence"/>
</dbReference>
<evidence type="ECO:0000259" key="1">
    <source>
        <dbReference type="Pfam" id="PF04230"/>
    </source>
</evidence>
<dbReference type="InterPro" id="IPR007345">
    <property type="entry name" value="Polysacch_pyruvyl_Trfase"/>
</dbReference>
<gene>
    <name evidence="2" type="ORF">ACFQ1Z_03360</name>
</gene>
<name>A0ABW3F431_9PROT</name>
<dbReference type="EMBL" id="JBHTKB010000001">
    <property type="protein sequence ID" value="MFD0912578.1"/>
    <property type="molecule type" value="Genomic_DNA"/>
</dbReference>
<evidence type="ECO:0000313" key="2">
    <source>
        <dbReference type="EMBL" id="MFD0912578.1"/>
    </source>
</evidence>
<dbReference type="Pfam" id="PF04230">
    <property type="entry name" value="PS_pyruv_trans"/>
    <property type="match status" value="1"/>
</dbReference>
<proteinExistence type="predicted"/>
<organism evidence="2 3">
    <name type="scientific">Methylophilus luteus</name>
    <dbReference type="NCBI Taxonomy" id="640108"/>
    <lineage>
        <taxon>Bacteria</taxon>
        <taxon>Pseudomonadati</taxon>
        <taxon>Pseudomonadota</taxon>
        <taxon>Betaproteobacteria</taxon>
        <taxon>Nitrosomonadales</taxon>
        <taxon>Methylophilaceae</taxon>
        <taxon>Methylophilus</taxon>
    </lineage>
</organism>
<keyword evidence="2" id="KW-0808">Transferase</keyword>